<dbReference type="Pfam" id="PF00005">
    <property type="entry name" value="ABC_tran"/>
    <property type="match status" value="1"/>
</dbReference>
<proteinExistence type="predicted"/>
<dbReference type="OrthoDB" id="6198786at2"/>
<dbReference type="PANTHER" id="PTHR42939:SF1">
    <property type="entry name" value="ABC TRANSPORTER ATP-BINDING PROTEIN ALBC-RELATED"/>
    <property type="match status" value="1"/>
</dbReference>
<name>A0A3A9ZA05_9ACTN</name>
<feature type="compositionally biased region" description="Low complexity" evidence="4">
    <location>
        <begin position="137"/>
        <end position="151"/>
    </location>
</feature>
<evidence type="ECO:0000259" key="5">
    <source>
        <dbReference type="PROSITE" id="PS50893"/>
    </source>
</evidence>
<dbReference type="CDD" id="cd03230">
    <property type="entry name" value="ABC_DR_subfamily_A"/>
    <property type="match status" value="1"/>
</dbReference>
<feature type="region of interest" description="Disordered" evidence="4">
    <location>
        <begin position="49"/>
        <end position="71"/>
    </location>
</feature>
<dbReference type="EMBL" id="RBAL01000003">
    <property type="protein sequence ID" value="RKN45093.1"/>
    <property type="molecule type" value="Genomic_DNA"/>
</dbReference>
<gene>
    <name evidence="6" type="ORF">D7294_07720</name>
</gene>
<evidence type="ECO:0000256" key="4">
    <source>
        <dbReference type="SAM" id="MobiDB-lite"/>
    </source>
</evidence>
<keyword evidence="2" id="KW-0547">Nucleotide-binding</keyword>
<dbReference type="InterPro" id="IPR027417">
    <property type="entry name" value="P-loop_NTPase"/>
</dbReference>
<dbReference type="InterPro" id="IPR003593">
    <property type="entry name" value="AAA+_ATPase"/>
</dbReference>
<keyword evidence="7" id="KW-1185">Reference proteome</keyword>
<evidence type="ECO:0000256" key="2">
    <source>
        <dbReference type="ARBA" id="ARBA00022741"/>
    </source>
</evidence>
<dbReference type="SUPFAM" id="SSF52540">
    <property type="entry name" value="P-loop containing nucleoside triphosphate hydrolases"/>
    <property type="match status" value="1"/>
</dbReference>
<feature type="compositionally biased region" description="Low complexity" evidence="4">
    <location>
        <begin position="101"/>
        <end position="121"/>
    </location>
</feature>
<feature type="compositionally biased region" description="Gly residues" evidence="4">
    <location>
        <begin position="164"/>
        <end position="176"/>
    </location>
</feature>
<feature type="domain" description="ABC transporter" evidence="5">
    <location>
        <begin position="194"/>
        <end position="406"/>
    </location>
</feature>
<dbReference type="Gene3D" id="3.40.50.300">
    <property type="entry name" value="P-loop containing nucleotide triphosphate hydrolases"/>
    <property type="match status" value="1"/>
</dbReference>
<dbReference type="AlphaFoldDB" id="A0A3A9ZA05"/>
<evidence type="ECO:0000256" key="3">
    <source>
        <dbReference type="ARBA" id="ARBA00022840"/>
    </source>
</evidence>
<sequence>MHEAAFLHHARDALPALLRGHALKVDHHEGHPSQPVHSLSTRGGCGPIFPSDTPAIPGAGGAGPGSRRADAATAAGGAGLLGAGPPFRWQGGDREAKACARPTAAARGRAGAATGAGAGRRILGGRDADLAGGRGGAATSPGRTTARGRATARGREEGTRVRGGRGAGGAHPGRGPGAAPAPVAGGGGGAAPVLRLSSLSHHYGTHRVLDGVSLDVAAGECVAILGGNGAGKSTLLRLAAGRERPAGGEARLHGAAADENDPRFRAAVATVLDFGACYPDLTVREHLMLVALAHGLGAAADGTVDAALAEHRLSARAHGLPAGLSSGQTQLLALAAAWVRPRELLILDEPEQRLDAGARADLARRLRSAAEAGTAVLMATHDPALAAGAADRAVTLDDGRLHPHDLG</sequence>
<accession>A0A3A9ZA05</accession>
<dbReference type="InterPro" id="IPR051782">
    <property type="entry name" value="ABC_Transporter_VariousFunc"/>
</dbReference>
<dbReference type="SMART" id="SM00382">
    <property type="entry name" value="AAA"/>
    <property type="match status" value="1"/>
</dbReference>
<keyword evidence="3 6" id="KW-0067">ATP-binding</keyword>
<dbReference type="Proteomes" id="UP000272474">
    <property type="component" value="Unassembled WGS sequence"/>
</dbReference>
<dbReference type="InterPro" id="IPR003439">
    <property type="entry name" value="ABC_transporter-like_ATP-bd"/>
</dbReference>
<feature type="region of interest" description="Disordered" evidence="4">
    <location>
        <begin position="101"/>
        <end position="187"/>
    </location>
</feature>
<dbReference type="GO" id="GO:0016887">
    <property type="term" value="F:ATP hydrolysis activity"/>
    <property type="evidence" value="ECO:0007669"/>
    <property type="project" value="InterPro"/>
</dbReference>
<evidence type="ECO:0000313" key="6">
    <source>
        <dbReference type="EMBL" id="RKN45093.1"/>
    </source>
</evidence>
<dbReference type="PANTHER" id="PTHR42939">
    <property type="entry name" value="ABC TRANSPORTER ATP-BINDING PROTEIN ALBC-RELATED"/>
    <property type="match status" value="1"/>
</dbReference>
<dbReference type="GO" id="GO:0005524">
    <property type="term" value="F:ATP binding"/>
    <property type="evidence" value="ECO:0007669"/>
    <property type="project" value="UniProtKB-KW"/>
</dbReference>
<reference evidence="6 7" key="1">
    <citation type="journal article" date="2014" name="Int. J. Syst. Evol. Microbiol.">
        <title>Streptomyces hoynatensis sp. nov., isolated from deep marine sediment.</title>
        <authorList>
            <person name="Veyisoglu A."/>
            <person name="Sahin N."/>
        </authorList>
    </citation>
    <scope>NUCLEOTIDE SEQUENCE [LARGE SCALE GENOMIC DNA]</scope>
    <source>
        <strain evidence="6 7">KCTC 29097</strain>
    </source>
</reference>
<keyword evidence="1" id="KW-0813">Transport</keyword>
<evidence type="ECO:0000313" key="7">
    <source>
        <dbReference type="Proteomes" id="UP000272474"/>
    </source>
</evidence>
<dbReference type="PROSITE" id="PS50893">
    <property type="entry name" value="ABC_TRANSPORTER_2"/>
    <property type="match status" value="1"/>
</dbReference>
<evidence type="ECO:0000256" key="1">
    <source>
        <dbReference type="ARBA" id="ARBA00022448"/>
    </source>
</evidence>
<organism evidence="6 7">
    <name type="scientific">Streptomyces hoynatensis</name>
    <dbReference type="NCBI Taxonomy" id="1141874"/>
    <lineage>
        <taxon>Bacteria</taxon>
        <taxon>Bacillati</taxon>
        <taxon>Actinomycetota</taxon>
        <taxon>Actinomycetes</taxon>
        <taxon>Kitasatosporales</taxon>
        <taxon>Streptomycetaceae</taxon>
        <taxon>Streptomyces</taxon>
    </lineage>
</organism>
<comment type="caution">
    <text evidence="6">The sequence shown here is derived from an EMBL/GenBank/DDBJ whole genome shotgun (WGS) entry which is preliminary data.</text>
</comment>
<protein>
    <submittedName>
        <fullName evidence="6">ABC transporter ATP-binding protein</fullName>
    </submittedName>
</protein>